<dbReference type="EMBL" id="JAXQNO010000020">
    <property type="protein sequence ID" value="KAK4772770.1"/>
    <property type="molecule type" value="Genomic_DNA"/>
</dbReference>
<dbReference type="PANTHER" id="PTHR48063:SF112">
    <property type="entry name" value="RECEPTOR LIKE PROTEIN 30-LIKE"/>
    <property type="match status" value="1"/>
</dbReference>
<dbReference type="InterPro" id="IPR032675">
    <property type="entry name" value="LRR_dom_sf"/>
</dbReference>
<reference evidence="8 9" key="1">
    <citation type="journal article" date="2023" name="Hortic Res">
        <title>Pangenome of water caltrop reveals structural variations and asymmetric subgenome divergence after allopolyploidization.</title>
        <authorList>
            <person name="Zhang X."/>
            <person name="Chen Y."/>
            <person name="Wang L."/>
            <person name="Yuan Y."/>
            <person name="Fang M."/>
            <person name="Shi L."/>
            <person name="Lu R."/>
            <person name="Comes H.P."/>
            <person name="Ma Y."/>
            <person name="Chen Y."/>
            <person name="Huang G."/>
            <person name="Zhou Y."/>
            <person name="Zheng Z."/>
            <person name="Qiu Y."/>
        </authorList>
    </citation>
    <scope>NUCLEOTIDE SEQUENCE [LARGE SCALE GENOMIC DNA]</scope>
    <source>
        <strain evidence="8">F231</strain>
    </source>
</reference>
<evidence type="ECO:0000256" key="5">
    <source>
        <dbReference type="ARBA" id="ARBA00023136"/>
    </source>
</evidence>
<organism evidence="8 9">
    <name type="scientific">Trapa natans</name>
    <name type="common">Water chestnut</name>
    <dbReference type="NCBI Taxonomy" id="22666"/>
    <lineage>
        <taxon>Eukaryota</taxon>
        <taxon>Viridiplantae</taxon>
        <taxon>Streptophyta</taxon>
        <taxon>Embryophyta</taxon>
        <taxon>Tracheophyta</taxon>
        <taxon>Spermatophyta</taxon>
        <taxon>Magnoliopsida</taxon>
        <taxon>eudicotyledons</taxon>
        <taxon>Gunneridae</taxon>
        <taxon>Pentapetalae</taxon>
        <taxon>rosids</taxon>
        <taxon>malvids</taxon>
        <taxon>Myrtales</taxon>
        <taxon>Lythraceae</taxon>
        <taxon>Trapa</taxon>
    </lineage>
</organism>
<evidence type="ECO:0000256" key="2">
    <source>
        <dbReference type="ARBA" id="ARBA00022692"/>
    </source>
</evidence>
<accession>A0AAN7KTH2</accession>
<dbReference type="Gene3D" id="3.80.10.10">
    <property type="entry name" value="Ribonuclease Inhibitor"/>
    <property type="match status" value="1"/>
</dbReference>
<sequence length="93" mass="10307">MIDPVLEYGNCTLTGWLSPSLAKLRHLRYLDLSWNNFSYGEIPSFLGSLSSLEYLNLSNSGFPARSLFSLETSLIYSVLISTPFLGMATPPRG</sequence>
<evidence type="ECO:0000313" key="8">
    <source>
        <dbReference type="EMBL" id="KAK4772770.1"/>
    </source>
</evidence>
<dbReference type="Pfam" id="PF00560">
    <property type="entry name" value="LRR_1"/>
    <property type="match status" value="1"/>
</dbReference>
<dbReference type="GO" id="GO:0016020">
    <property type="term" value="C:membrane"/>
    <property type="evidence" value="ECO:0007669"/>
    <property type="project" value="UniProtKB-SubCell"/>
</dbReference>
<evidence type="ECO:0000256" key="3">
    <source>
        <dbReference type="ARBA" id="ARBA00022729"/>
    </source>
</evidence>
<dbReference type="PANTHER" id="PTHR48063">
    <property type="entry name" value="LRR RECEPTOR-LIKE KINASE"/>
    <property type="match status" value="1"/>
</dbReference>
<keyword evidence="3" id="KW-0732">Signal</keyword>
<dbReference type="Proteomes" id="UP001346149">
    <property type="component" value="Unassembled WGS sequence"/>
</dbReference>
<keyword evidence="5" id="KW-0472">Membrane</keyword>
<evidence type="ECO:0000256" key="7">
    <source>
        <dbReference type="ARBA" id="ARBA00023180"/>
    </source>
</evidence>
<proteinExistence type="predicted"/>
<keyword evidence="2" id="KW-0812">Transmembrane</keyword>
<evidence type="ECO:0000256" key="4">
    <source>
        <dbReference type="ARBA" id="ARBA00022989"/>
    </source>
</evidence>
<evidence type="ECO:0000256" key="6">
    <source>
        <dbReference type="ARBA" id="ARBA00023170"/>
    </source>
</evidence>
<name>A0AAN7KTH2_TRANT</name>
<keyword evidence="7" id="KW-0325">Glycoprotein</keyword>
<keyword evidence="4" id="KW-1133">Transmembrane helix</keyword>
<keyword evidence="6" id="KW-0675">Receptor</keyword>
<protein>
    <submittedName>
        <fullName evidence="8">Uncharacterized protein</fullName>
    </submittedName>
</protein>
<comment type="caution">
    <text evidence="8">The sequence shown here is derived from an EMBL/GenBank/DDBJ whole genome shotgun (WGS) entry which is preliminary data.</text>
</comment>
<keyword evidence="9" id="KW-1185">Reference proteome</keyword>
<comment type="subcellular location">
    <subcellularLocation>
        <location evidence="1">Membrane</location>
        <topology evidence="1">Single-pass type I membrane protein</topology>
    </subcellularLocation>
</comment>
<dbReference type="InterPro" id="IPR001611">
    <property type="entry name" value="Leu-rich_rpt"/>
</dbReference>
<evidence type="ECO:0000256" key="1">
    <source>
        <dbReference type="ARBA" id="ARBA00004479"/>
    </source>
</evidence>
<dbReference type="InterPro" id="IPR046956">
    <property type="entry name" value="RLP23-like"/>
</dbReference>
<evidence type="ECO:0000313" key="9">
    <source>
        <dbReference type="Proteomes" id="UP001346149"/>
    </source>
</evidence>
<gene>
    <name evidence="8" type="ORF">SAY86_014545</name>
</gene>
<dbReference type="SUPFAM" id="SSF52047">
    <property type="entry name" value="RNI-like"/>
    <property type="match status" value="1"/>
</dbReference>
<dbReference type="AlphaFoldDB" id="A0AAN7KTH2"/>